<dbReference type="Proteomes" id="UP001314229">
    <property type="component" value="Unassembled WGS sequence"/>
</dbReference>
<evidence type="ECO:0000313" key="2">
    <source>
        <dbReference type="Proteomes" id="UP001314229"/>
    </source>
</evidence>
<comment type="caution">
    <text evidence="1">The sequence shown here is derived from an EMBL/GenBank/DDBJ whole genome shotgun (WGS) entry which is preliminary data.</text>
</comment>
<gene>
    <name evidence="1" type="ORF">FSCOSCO3_A032074</name>
</gene>
<evidence type="ECO:0000313" key="1">
    <source>
        <dbReference type="EMBL" id="CAK6977013.1"/>
    </source>
</evidence>
<dbReference type="EMBL" id="CAWUFR010000383">
    <property type="protein sequence ID" value="CAK6977013.1"/>
    <property type="molecule type" value="Genomic_DNA"/>
</dbReference>
<proteinExistence type="predicted"/>
<sequence>MACPFLEDPVELGALIVRGALRRERVFRDRCNPFDVPDDILYERYRFSADGLRYICQLMEPYVANVTHRSRALTVPQTVCIALRFFATGIYMHGVGDAENLSKNTCCHP</sequence>
<protein>
    <submittedName>
        <fullName evidence="1">Nuclease HARBI1</fullName>
    </submittedName>
</protein>
<keyword evidence="2" id="KW-1185">Reference proteome</keyword>
<organism evidence="1 2">
    <name type="scientific">Scomber scombrus</name>
    <name type="common">Atlantic mackerel</name>
    <name type="synonym">Scomber vernalis</name>
    <dbReference type="NCBI Taxonomy" id="13677"/>
    <lineage>
        <taxon>Eukaryota</taxon>
        <taxon>Metazoa</taxon>
        <taxon>Chordata</taxon>
        <taxon>Craniata</taxon>
        <taxon>Vertebrata</taxon>
        <taxon>Euteleostomi</taxon>
        <taxon>Actinopterygii</taxon>
        <taxon>Neopterygii</taxon>
        <taxon>Teleostei</taxon>
        <taxon>Neoteleostei</taxon>
        <taxon>Acanthomorphata</taxon>
        <taxon>Pelagiaria</taxon>
        <taxon>Scombriformes</taxon>
        <taxon>Scombridae</taxon>
        <taxon>Scomber</taxon>
    </lineage>
</organism>
<name>A0AAV1Q0H8_SCOSC</name>
<dbReference type="AlphaFoldDB" id="A0AAV1Q0H8"/>
<reference evidence="1 2" key="1">
    <citation type="submission" date="2024-01" db="EMBL/GenBank/DDBJ databases">
        <authorList>
            <person name="Alioto T."/>
            <person name="Alioto T."/>
            <person name="Gomez Garrido J."/>
        </authorList>
    </citation>
    <scope>NUCLEOTIDE SEQUENCE [LARGE SCALE GENOMIC DNA]</scope>
</reference>
<accession>A0AAV1Q0H8</accession>